<dbReference type="GO" id="GO:0035312">
    <property type="term" value="F:5'-3' DNA exonuclease activity"/>
    <property type="evidence" value="ECO:0007669"/>
    <property type="project" value="TreeGrafter"/>
</dbReference>
<gene>
    <name evidence="3" type="ORF">K9W46_01015</name>
</gene>
<proteinExistence type="predicted"/>
<evidence type="ECO:0000313" key="3">
    <source>
        <dbReference type="EMBL" id="UJG43779.1"/>
    </source>
</evidence>
<dbReference type="InterPro" id="IPR052018">
    <property type="entry name" value="PHP_domain"/>
</dbReference>
<dbReference type="PANTHER" id="PTHR42924:SF3">
    <property type="entry name" value="POLYMERASE_HISTIDINOL PHOSPHATASE N-TERMINAL DOMAIN-CONTAINING PROTEIN"/>
    <property type="match status" value="1"/>
</dbReference>
<accession>A0A9Y1BRB3</accession>
<dbReference type="AlphaFoldDB" id="A0A9Y1BRB3"/>
<dbReference type="SMART" id="SM00481">
    <property type="entry name" value="POLIIIAc"/>
    <property type="match status" value="1"/>
</dbReference>
<reference evidence="3" key="1">
    <citation type="journal article" date="2022" name="Nat. Microbiol.">
        <title>Unique mobile elements and scalable gene flow at the prokaryote-eukaryote boundary revealed by circularized Asgard archaea genomes.</title>
        <authorList>
            <person name="Wu F."/>
            <person name="Speth D.R."/>
            <person name="Philosof A."/>
            <person name="Cremiere A."/>
            <person name="Narayanan A."/>
            <person name="Barco R.A."/>
            <person name="Connon S.A."/>
            <person name="Amend J.P."/>
            <person name="Antoshechkin I.A."/>
            <person name="Orphan V.J."/>
        </authorList>
    </citation>
    <scope>NUCLEOTIDE SEQUENCE</scope>
    <source>
        <strain evidence="3">PR6</strain>
    </source>
</reference>
<organism evidence="3">
    <name type="scientific">Candidatus Heimdallarchaeum endolithica</name>
    <dbReference type="NCBI Taxonomy" id="2876572"/>
    <lineage>
        <taxon>Archaea</taxon>
        <taxon>Promethearchaeati</taxon>
        <taxon>Candidatus Heimdallarchaeota</taxon>
        <taxon>Candidatus Heimdallarchaeia (ex Rinke et al. 2021) (nom. nud.)</taxon>
        <taxon>Candidatus Heimdallarchaeales</taxon>
        <taxon>Candidatus Heimdallarchaeaceae</taxon>
        <taxon>Candidatus Heimdallarchaeum</taxon>
    </lineage>
</organism>
<dbReference type="InterPro" id="IPR003141">
    <property type="entry name" value="Pol/His_phosphatase_N"/>
</dbReference>
<protein>
    <submittedName>
        <fullName evidence="3">PHP domain-containing protein</fullName>
    </submittedName>
</protein>
<evidence type="ECO:0000256" key="1">
    <source>
        <dbReference type="SAM" id="Phobius"/>
    </source>
</evidence>
<dbReference type="GO" id="GO:0004534">
    <property type="term" value="F:5'-3' RNA exonuclease activity"/>
    <property type="evidence" value="ECO:0007669"/>
    <property type="project" value="TreeGrafter"/>
</dbReference>
<dbReference type="InterPro" id="IPR016195">
    <property type="entry name" value="Pol/histidinol_Pase-like"/>
</dbReference>
<evidence type="ECO:0000259" key="2">
    <source>
        <dbReference type="SMART" id="SM00481"/>
    </source>
</evidence>
<dbReference type="EMBL" id="CP084167">
    <property type="protein sequence ID" value="UJG43779.1"/>
    <property type="molecule type" value="Genomic_DNA"/>
</dbReference>
<feature type="transmembrane region" description="Helical" evidence="1">
    <location>
        <begin position="316"/>
        <end position="334"/>
    </location>
</feature>
<name>A0A9Y1BRB3_9ARCH</name>
<dbReference type="Proteomes" id="UP001200513">
    <property type="component" value="Chromosome"/>
</dbReference>
<feature type="domain" description="Polymerase/histidinol phosphatase N-terminal" evidence="2">
    <location>
        <begin position="61"/>
        <end position="129"/>
    </location>
</feature>
<keyword evidence="1" id="KW-0812">Transmembrane</keyword>
<keyword evidence="1" id="KW-0472">Membrane</keyword>
<dbReference type="PANTHER" id="PTHR42924">
    <property type="entry name" value="EXONUCLEASE"/>
    <property type="match status" value="1"/>
</dbReference>
<sequence length="340" mass="40126">MKWIYKFLIRFFIFTLLFGTFIAISVKFAYVEPSEYIYSDNDWDNFSYTPEYNHSQWNILLDAHSHTYYSDGYLSPRQNILWHISMGFNAMVLTDHNTFDGVEEILELARKEFNDTIKVLRGMEWTTDRSHLNIILPPEVSAEDYEKLKTHSSYSYTPSDEEFKKIIESAHSIGGLVVVNHIPWSEEFCHDQPSREQFLEWGVDYIEIVNQETYDKISEDFCLENNLGIITGTDMHKPEPVYSWTTLNVSEFSENAIFNELKAKKTGYIYTGAASPYPVEHKHNPAYSILYPFIKMGEIFRDVYSSPYFTEYLTPIFLYPYLVFFSVELSKFVIYRKKRK</sequence>
<dbReference type="SUPFAM" id="SSF89550">
    <property type="entry name" value="PHP domain-like"/>
    <property type="match status" value="1"/>
</dbReference>
<keyword evidence="1" id="KW-1133">Transmembrane helix</keyword>
<feature type="transmembrane region" description="Helical" evidence="1">
    <location>
        <begin position="7"/>
        <end position="30"/>
    </location>
</feature>
<dbReference type="Gene3D" id="3.20.20.140">
    <property type="entry name" value="Metal-dependent hydrolases"/>
    <property type="match status" value="1"/>
</dbReference>
<dbReference type="InterPro" id="IPR004013">
    <property type="entry name" value="PHP_dom"/>
</dbReference>
<dbReference type="Pfam" id="PF02811">
    <property type="entry name" value="PHP"/>
    <property type="match status" value="1"/>
</dbReference>